<proteinExistence type="inferred from homology"/>
<name>A0ABN8ILX0_9NEOP</name>
<dbReference type="PROSITE" id="PS00653">
    <property type="entry name" value="GLYCOSYL_HYDROL_F1_2"/>
    <property type="match status" value="1"/>
</dbReference>
<keyword evidence="7" id="KW-1185">Reference proteome</keyword>
<sequence>MYTTIALLIWTTGTYAHYVRNDSSGNTDRFPEDFLFGVATAAYQVEGGWDADGKGPSMWDHFVQNNPDAIADRSNADVAANSYELYKRDVEMLTELGVGAFRFSISWPRILPYGTSDYVNPMGVAYYNSLIDELLANGITPFVTMYHWDLPQALSERGGWLNAEVVDWFGNYSRVLYENFGDRVKFWMTINEPYIHCKLGYGIGEHAPGVRSPGQGFYDCGRNVLMANARAYRAYDEFRGSQGGQVGLVFSMNWPEPDTDSEDDLDAVNSYFAFNLGQYADPIFTERGNYPDLLLERVETASYNQGYNKSRLRRLTEEEAVYIKGTSDFFALNHYDIDIVYRNESLQGMFEVPSAEDDGYFAYYTNSSRTKSENRSMELWEYSPGFYKLLNYIRENYNDPVIYVTENGKNTPKGLQDTARIEYLRNYITAMLGAIKSGVNIKGYFAWSLMDDFEWDSGYTLKYGLYEIDMTDPARTRVPRTSAFVYKEIIRSGTVDYDYNPDPYGINKSSASTAILGLITVTALINFLK</sequence>
<evidence type="ECO:0000256" key="5">
    <source>
        <dbReference type="SAM" id="SignalP"/>
    </source>
</evidence>
<evidence type="ECO:0000256" key="4">
    <source>
        <dbReference type="RuleBase" id="RU003690"/>
    </source>
</evidence>
<feature type="non-terminal residue" evidence="6">
    <location>
        <position position="529"/>
    </location>
</feature>
<dbReference type="PRINTS" id="PR00131">
    <property type="entry name" value="GLHYDRLASE1"/>
</dbReference>
<reference evidence="6" key="1">
    <citation type="submission" date="2022-03" db="EMBL/GenBank/DDBJ databases">
        <authorList>
            <person name="Martin H S."/>
        </authorList>
    </citation>
    <scope>NUCLEOTIDE SEQUENCE</scope>
</reference>
<evidence type="ECO:0000256" key="1">
    <source>
        <dbReference type="ARBA" id="ARBA00010838"/>
    </source>
</evidence>
<gene>
    <name evidence="6" type="ORF">IPOD504_LOCUS10874</name>
</gene>
<dbReference type="Proteomes" id="UP000837857">
    <property type="component" value="Chromosome 26"/>
</dbReference>
<organism evidence="6 7">
    <name type="scientific">Iphiclides podalirius</name>
    <name type="common">scarce swallowtail</name>
    <dbReference type="NCBI Taxonomy" id="110791"/>
    <lineage>
        <taxon>Eukaryota</taxon>
        <taxon>Metazoa</taxon>
        <taxon>Ecdysozoa</taxon>
        <taxon>Arthropoda</taxon>
        <taxon>Hexapoda</taxon>
        <taxon>Insecta</taxon>
        <taxon>Pterygota</taxon>
        <taxon>Neoptera</taxon>
        <taxon>Endopterygota</taxon>
        <taxon>Lepidoptera</taxon>
        <taxon>Glossata</taxon>
        <taxon>Ditrysia</taxon>
        <taxon>Papilionoidea</taxon>
        <taxon>Papilionidae</taxon>
        <taxon>Papilioninae</taxon>
        <taxon>Iphiclides</taxon>
    </lineage>
</organism>
<dbReference type="InterPro" id="IPR001360">
    <property type="entry name" value="Glyco_hydro_1"/>
</dbReference>
<evidence type="ECO:0000313" key="6">
    <source>
        <dbReference type="EMBL" id="CAH2059449.1"/>
    </source>
</evidence>
<keyword evidence="3" id="KW-0326">Glycosidase</keyword>
<keyword evidence="5" id="KW-0732">Signal</keyword>
<evidence type="ECO:0008006" key="8">
    <source>
        <dbReference type="Google" id="ProtNLM"/>
    </source>
</evidence>
<accession>A0ABN8ILX0</accession>
<feature type="chain" id="PRO_5045433047" description="Myrosinase 1-like" evidence="5">
    <location>
        <begin position="17"/>
        <end position="529"/>
    </location>
</feature>
<dbReference type="EMBL" id="OW152838">
    <property type="protein sequence ID" value="CAH2059449.1"/>
    <property type="molecule type" value="Genomic_DNA"/>
</dbReference>
<dbReference type="SUPFAM" id="SSF51445">
    <property type="entry name" value="(Trans)glycosidases"/>
    <property type="match status" value="1"/>
</dbReference>
<keyword evidence="2" id="KW-0378">Hydrolase</keyword>
<evidence type="ECO:0000256" key="2">
    <source>
        <dbReference type="ARBA" id="ARBA00022801"/>
    </source>
</evidence>
<dbReference type="Gene3D" id="3.20.20.80">
    <property type="entry name" value="Glycosidases"/>
    <property type="match status" value="1"/>
</dbReference>
<evidence type="ECO:0000313" key="7">
    <source>
        <dbReference type="Proteomes" id="UP000837857"/>
    </source>
</evidence>
<dbReference type="InterPro" id="IPR033132">
    <property type="entry name" value="GH_1_N_CS"/>
</dbReference>
<evidence type="ECO:0000256" key="3">
    <source>
        <dbReference type="ARBA" id="ARBA00023295"/>
    </source>
</evidence>
<feature type="signal peptide" evidence="5">
    <location>
        <begin position="1"/>
        <end position="16"/>
    </location>
</feature>
<comment type="similarity">
    <text evidence="1 4">Belongs to the glycosyl hydrolase 1 family.</text>
</comment>
<dbReference type="PANTHER" id="PTHR10353">
    <property type="entry name" value="GLYCOSYL HYDROLASE"/>
    <property type="match status" value="1"/>
</dbReference>
<protein>
    <recommendedName>
        <fullName evidence="8">Myrosinase 1-like</fullName>
    </recommendedName>
</protein>
<dbReference type="InterPro" id="IPR017853">
    <property type="entry name" value="GH"/>
</dbReference>
<dbReference type="PANTHER" id="PTHR10353:SF36">
    <property type="entry name" value="LP05116P"/>
    <property type="match status" value="1"/>
</dbReference>
<dbReference type="Pfam" id="PF00232">
    <property type="entry name" value="Glyco_hydro_1"/>
    <property type="match status" value="1"/>
</dbReference>